<accession>A0ABD4T570</accession>
<organism evidence="2 3">
    <name type="scientific">Lyngbya confervoides BDU141951</name>
    <dbReference type="NCBI Taxonomy" id="1574623"/>
    <lineage>
        <taxon>Bacteria</taxon>
        <taxon>Bacillati</taxon>
        <taxon>Cyanobacteriota</taxon>
        <taxon>Cyanophyceae</taxon>
        <taxon>Oscillatoriophycideae</taxon>
        <taxon>Oscillatoriales</taxon>
        <taxon>Microcoleaceae</taxon>
        <taxon>Lyngbya</taxon>
    </lineage>
</organism>
<evidence type="ECO:0000313" key="3">
    <source>
        <dbReference type="Proteomes" id="UP000031561"/>
    </source>
</evidence>
<sequence length="185" mass="20364">MVNKFILGSLAIVVSLSGTATNQVSAKPVINPDLNIEPVTRPNLQIKPVPLLRCIDPAAESIQFQVIRRDSQFRGRVRITGVIKNVGSLAYLSQPSQQGLLLYENNRLVKTSSFQNLAPGATAQISYERDWNSSSPAEGEFPPTYKLLITYDPDIRLDGNPNNDDCRSSNNQAVRSGQGINELLR</sequence>
<protein>
    <recommendedName>
        <fullName evidence="4">CARDB domain-containing protein</fullName>
    </recommendedName>
</protein>
<keyword evidence="3" id="KW-1185">Reference proteome</keyword>
<dbReference type="Proteomes" id="UP000031561">
    <property type="component" value="Unassembled WGS sequence"/>
</dbReference>
<feature type="chain" id="PRO_5044788706" description="CARDB domain-containing protein" evidence="1">
    <location>
        <begin position="27"/>
        <end position="185"/>
    </location>
</feature>
<keyword evidence="1" id="KW-0732">Signal</keyword>
<dbReference type="AlphaFoldDB" id="A0ABD4T570"/>
<comment type="caution">
    <text evidence="2">The sequence shown here is derived from an EMBL/GenBank/DDBJ whole genome shotgun (WGS) entry which is preliminary data.</text>
</comment>
<evidence type="ECO:0000313" key="2">
    <source>
        <dbReference type="EMBL" id="MCM1983705.1"/>
    </source>
</evidence>
<name>A0ABD4T570_9CYAN</name>
<proteinExistence type="predicted"/>
<evidence type="ECO:0008006" key="4">
    <source>
        <dbReference type="Google" id="ProtNLM"/>
    </source>
</evidence>
<evidence type="ECO:0000256" key="1">
    <source>
        <dbReference type="SAM" id="SignalP"/>
    </source>
</evidence>
<dbReference type="RefSeq" id="WP_166284031.1">
    <property type="nucleotide sequence ID" value="NZ_JTHE03000073.1"/>
</dbReference>
<feature type="signal peptide" evidence="1">
    <location>
        <begin position="1"/>
        <end position="26"/>
    </location>
</feature>
<dbReference type="EMBL" id="JTHE03000073">
    <property type="protein sequence ID" value="MCM1983705.1"/>
    <property type="molecule type" value="Genomic_DNA"/>
</dbReference>
<reference evidence="2 3" key="1">
    <citation type="journal article" date="2015" name="Genome Announc.">
        <title>Draft Genome Sequence of Filamentous Marine Cyanobacterium Lyngbya confervoides Strain BDU141951.</title>
        <authorList>
            <person name="Chandrababunaidu M.M."/>
            <person name="Sen D."/>
            <person name="Tripathy S."/>
        </authorList>
    </citation>
    <scope>NUCLEOTIDE SEQUENCE [LARGE SCALE GENOMIC DNA]</scope>
    <source>
        <strain evidence="2 3">BDU141951</strain>
    </source>
</reference>
<gene>
    <name evidence="2" type="ORF">QQ91_0012845</name>
</gene>